<proteinExistence type="predicted"/>
<reference evidence="3" key="1">
    <citation type="journal article" date="2019" name="Int. J. Syst. Evol. Microbiol.">
        <title>The Global Catalogue of Microorganisms (GCM) 10K type strain sequencing project: providing services to taxonomists for standard genome sequencing and annotation.</title>
        <authorList>
            <consortium name="The Broad Institute Genomics Platform"/>
            <consortium name="The Broad Institute Genome Sequencing Center for Infectious Disease"/>
            <person name="Wu L."/>
            <person name="Ma J."/>
        </authorList>
    </citation>
    <scope>NUCLEOTIDE SEQUENCE [LARGE SCALE GENOMIC DNA]</scope>
    <source>
        <strain evidence="3">CCM 8725</strain>
    </source>
</reference>
<comment type="caution">
    <text evidence="2">The sequence shown here is derived from an EMBL/GenBank/DDBJ whole genome shotgun (WGS) entry which is preliminary data.</text>
</comment>
<dbReference type="RefSeq" id="WP_209988306.1">
    <property type="nucleotide sequence ID" value="NZ_JBHSVQ010000001.1"/>
</dbReference>
<evidence type="ECO:0000256" key="1">
    <source>
        <dbReference type="SAM" id="Phobius"/>
    </source>
</evidence>
<keyword evidence="1" id="KW-1133">Transmembrane helix</keyword>
<keyword evidence="1" id="KW-0812">Transmembrane</keyword>
<evidence type="ECO:0000313" key="2">
    <source>
        <dbReference type="EMBL" id="MFD2412012.1"/>
    </source>
</evidence>
<accession>A0ABW5FE60</accession>
<dbReference type="EMBL" id="JBHUKY010000033">
    <property type="protein sequence ID" value="MFD2412012.1"/>
    <property type="molecule type" value="Genomic_DNA"/>
</dbReference>
<organism evidence="2 3">
    <name type="scientific">Paenibacillus rhizoplanae</name>
    <dbReference type="NCBI Taxonomy" id="1917181"/>
    <lineage>
        <taxon>Bacteria</taxon>
        <taxon>Bacillati</taxon>
        <taxon>Bacillota</taxon>
        <taxon>Bacilli</taxon>
        <taxon>Bacillales</taxon>
        <taxon>Paenibacillaceae</taxon>
        <taxon>Paenibacillus</taxon>
    </lineage>
</organism>
<gene>
    <name evidence="2" type="ORF">ACFSX3_19140</name>
</gene>
<sequence length="77" mass="8661">MLGAIEILMVSSLISLYEIPQLIQDKRKMDLIMFSLILAISTGLSIALALNIPVPNPVDWLRPIFDPVSKWIDNLLK</sequence>
<protein>
    <submittedName>
        <fullName evidence="2">Uncharacterized protein</fullName>
    </submittedName>
</protein>
<feature type="transmembrane region" description="Helical" evidence="1">
    <location>
        <begin position="31"/>
        <end position="52"/>
    </location>
</feature>
<evidence type="ECO:0000313" key="3">
    <source>
        <dbReference type="Proteomes" id="UP001597448"/>
    </source>
</evidence>
<dbReference type="Proteomes" id="UP001597448">
    <property type="component" value="Unassembled WGS sequence"/>
</dbReference>
<name>A0ABW5FE60_9BACL</name>
<keyword evidence="1" id="KW-0472">Membrane</keyword>
<keyword evidence="3" id="KW-1185">Reference proteome</keyword>